<dbReference type="GeneID" id="108968375"/>
<evidence type="ECO:0000256" key="1">
    <source>
        <dbReference type="SAM" id="SignalP"/>
    </source>
</evidence>
<dbReference type="Gene3D" id="1.10.238.20">
    <property type="entry name" value="Pheromone/general odorant binding protein domain"/>
    <property type="match status" value="1"/>
</dbReference>
<name>A0A0K8V0S4_BACLA</name>
<proteinExistence type="predicted"/>
<dbReference type="AlphaFoldDB" id="A0A0K8V0S4"/>
<evidence type="ECO:0000313" key="2">
    <source>
        <dbReference type="EMBL" id="JAI32451.1"/>
    </source>
</evidence>
<sequence length="167" mass="18753">MINHRLLSLALSLLLLGFLAGTWAYPEIDATDNKLDKQQPMETTTPNAGAANETGFDFLEVVRTCNASYTIPLEYIQQFNETAELPNITDKTGMCFLKCYMEKSGLLRDWQLNPTLIRQTMWPATGDSLPVCQNEGSRETCPCKRTYAIAKCLMLRALVDARNKPLV</sequence>
<feature type="chain" id="PRO_5005521600" evidence="1">
    <location>
        <begin position="25"/>
        <end position="167"/>
    </location>
</feature>
<organism evidence="2">
    <name type="scientific">Bactrocera latifrons</name>
    <name type="common">Malaysian fruit fly</name>
    <name type="synonym">Chaetodacus latifrons</name>
    <dbReference type="NCBI Taxonomy" id="174628"/>
    <lineage>
        <taxon>Eukaryota</taxon>
        <taxon>Metazoa</taxon>
        <taxon>Ecdysozoa</taxon>
        <taxon>Arthropoda</taxon>
        <taxon>Hexapoda</taxon>
        <taxon>Insecta</taxon>
        <taxon>Pterygota</taxon>
        <taxon>Neoptera</taxon>
        <taxon>Endopterygota</taxon>
        <taxon>Diptera</taxon>
        <taxon>Brachycera</taxon>
        <taxon>Muscomorpha</taxon>
        <taxon>Tephritoidea</taxon>
        <taxon>Tephritidae</taxon>
        <taxon>Bactrocera</taxon>
        <taxon>Bactrocera</taxon>
    </lineage>
</organism>
<protein>
    <submittedName>
        <fullName evidence="2">Pheromone-binding protein-related protein 4</fullName>
    </submittedName>
</protein>
<dbReference type="Pfam" id="PF01395">
    <property type="entry name" value="PBP_GOBP"/>
    <property type="match status" value="1"/>
</dbReference>
<dbReference type="GO" id="GO:0005549">
    <property type="term" value="F:odorant binding"/>
    <property type="evidence" value="ECO:0007669"/>
    <property type="project" value="InterPro"/>
</dbReference>
<dbReference type="InterPro" id="IPR036728">
    <property type="entry name" value="PBP_GOBP_sf"/>
</dbReference>
<dbReference type="EMBL" id="GDHF01019863">
    <property type="protein sequence ID" value="JAI32451.1"/>
    <property type="molecule type" value="Transcribed_RNA"/>
</dbReference>
<dbReference type="InterPro" id="IPR006170">
    <property type="entry name" value="PBP/GOBP"/>
</dbReference>
<dbReference type="SMART" id="SM00708">
    <property type="entry name" value="PhBP"/>
    <property type="match status" value="1"/>
</dbReference>
<reference evidence="2" key="1">
    <citation type="submission" date="2015-06" db="EMBL/GenBank/DDBJ databases">
        <authorList>
            <person name="Hoefler B.C."/>
            <person name="Straight P.D."/>
        </authorList>
    </citation>
    <scope>NUCLEOTIDE SEQUENCE</scope>
</reference>
<dbReference type="OrthoDB" id="8184571at2759"/>
<feature type="signal peptide" evidence="1">
    <location>
        <begin position="1"/>
        <end position="24"/>
    </location>
</feature>
<dbReference type="CDD" id="cd23992">
    <property type="entry name" value="PBP_GOBP"/>
    <property type="match status" value="1"/>
</dbReference>
<gene>
    <name evidence="2" type="primary">Pbprp4</name>
    <name evidence="2" type="ORF">c0_g1_i1</name>
</gene>
<dbReference type="SUPFAM" id="SSF47565">
    <property type="entry name" value="Insect pheromone/odorant-binding proteins"/>
    <property type="match status" value="1"/>
</dbReference>
<keyword evidence="1" id="KW-0732">Signal</keyword>
<accession>A0A0K8V0S4</accession>